<accession>A0A238VWW8</accession>
<keyword evidence="3" id="KW-1185">Reference proteome</keyword>
<evidence type="ECO:0000313" key="3">
    <source>
        <dbReference type="Proteomes" id="UP000198420"/>
    </source>
</evidence>
<keyword evidence="1" id="KW-0812">Transmembrane</keyword>
<dbReference type="EMBL" id="FZNP01000002">
    <property type="protein sequence ID" value="SNR38825.1"/>
    <property type="molecule type" value="Genomic_DNA"/>
</dbReference>
<sequence>MDELTKVREFRETVPPMSAEAEESVRGGLRALAAGDEPAARTATGRRRRPVALPTGGRLTRWILPAGAVMAAAAVAGAFFLHDSGKAPRPPLPTTALPPVDAKPFPDVQLVSAVELGSRAARAAERQPYRKPGPEQWVYTRSVAAGGWNMSTWWKGVDVGSRITYEDWERVDGGGRAHYFGGRLRVFSHPPNDSQNGPLFNLGNYGTLPTAPGALLHRLSTARYPTQEGETGAQDVFEFMEKILRDPSPPKLRSAVYRALPKVDGVTLQKNVRDAAGRPGVAFARTDDLGERTSIILDPVTYAYLGSREDVARAHTHPLDGGKSVTTKPGTVLSWYAELTQTIVDGPGRRP</sequence>
<proteinExistence type="predicted"/>
<evidence type="ECO:0000313" key="2">
    <source>
        <dbReference type="EMBL" id="SNR38825.1"/>
    </source>
</evidence>
<organism evidence="2 3">
    <name type="scientific">Actinomadura mexicana</name>
    <dbReference type="NCBI Taxonomy" id="134959"/>
    <lineage>
        <taxon>Bacteria</taxon>
        <taxon>Bacillati</taxon>
        <taxon>Actinomycetota</taxon>
        <taxon>Actinomycetes</taxon>
        <taxon>Streptosporangiales</taxon>
        <taxon>Thermomonosporaceae</taxon>
        <taxon>Actinomadura</taxon>
    </lineage>
</organism>
<dbReference type="OrthoDB" id="3509545at2"/>
<reference evidence="3" key="1">
    <citation type="submission" date="2017-06" db="EMBL/GenBank/DDBJ databases">
        <authorList>
            <person name="Varghese N."/>
            <person name="Submissions S."/>
        </authorList>
    </citation>
    <scope>NUCLEOTIDE SEQUENCE [LARGE SCALE GENOMIC DNA]</scope>
    <source>
        <strain evidence="3">DSM 44485</strain>
    </source>
</reference>
<dbReference type="RefSeq" id="WP_089310716.1">
    <property type="nucleotide sequence ID" value="NZ_FZNP01000002.1"/>
</dbReference>
<dbReference type="AlphaFoldDB" id="A0A238VWW8"/>
<dbReference type="NCBIfam" id="NF038083">
    <property type="entry name" value="CU044_5270_fam"/>
    <property type="match status" value="1"/>
</dbReference>
<gene>
    <name evidence="2" type="ORF">SAMN06265355_102485</name>
</gene>
<keyword evidence="1" id="KW-1133">Transmembrane helix</keyword>
<keyword evidence="1" id="KW-0472">Membrane</keyword>
<dbReference type="InterPro" id="IPR047789">
    <property type="entry name" value="CU044_5270-like"/>
</dbReference>
<name>A0A238VWW8_9ACTN</name>
<feature type="transmembrane region" description="Helical" evidence="1">
    <location>
        <begin position="62"/>
        <end position="81"/>
    </location>
</feature>
<dbReference type="Proteomes" id="UP000198420">
    <property type="component" value="Unassembled WGS sequence"/>
</dbReference>
<evidence type="ECO:0000256" key="1">
    <source>
        <dbReference type="SAM" id="Phobius"/>
    </source>
</evidence>
<protein>
    <recommendedName>
        <fullName evidence="4">CU044_5270 family protein</fullName>
    </recommendedName>
</protein>
<evidence type="ECO:0008006" key="4">
    <source>
        <dbReference type="Google" id="ProtNLM"/>
    </source>
</evidence>